<dbReference type="OrthoDB" id="154333at2"/>
<evidence type="ECO:0000313" key="3">
    <source>
        <dbReference type="EMBL" id="QBD81714.1"/>
    </source>
</evidence>
<keyword evidence="2" id="KW-1133">Transmembrane helix</keyword>
<reference evidence="3 4" key="1">
    <citation type="submission" date="2019-01" db="EMBL/GenBank/DDBJ databases">
        <title>Ktedonosporobacter rubrisoli SCAWS-G2.</title>
        <authorList>
            <person name="Huang Y."/>
            <person name="Yan B."/>
        </authorList>
    </citation>
    <scope>NUCLEOTIDE SEQUENCE [LARGE SCALE GENOMIC DNA]</scope>
    <source>
        <strain evidence="3 4">SCAWS-G2</strain>
    </source>
</reference>
<dbReference type="RefSeq" id="WP_129892775.1">
    <property type="nucleotide sequence ID" value="NZ_CP035758.1"/>
</dbReference>
<accession>A0A4P6K0X9</accession>
<dbReference type="EMBL" id="CP035758">
    <property type="protein sequence ID" value="QBD81714.1"/>
    <property type="molecule type" value="Genomic_DNA"/>
</dbReference>
<evidence type="ECO:0000256" key="1">
    <source>
        <dbReference type="SAM" id="MobiDB-lite"/>
    </source>
</evidence>
<dbReference type="KEGG" id="kbs:EPA93_39390"/>
<dbReference type="SUPFAM" id="SSF52833">
    <property type="entry name" value="Thioredoxin-like"/>
    <property type="match status" value="1"/>
</dbReference>
<feature type="transmembrane region" description="Helical" evidence="2">
    <location>
        <begin position="56"/>
        <end position="77"/>
    </location>
</feature>
<name>A0A4P6K0X9_KTERU</name>
<dbReference type="Proteomes" id="UP000290365">
    <property type="component" value="Chromosome"/>
</dbReference>
<keyword evidence="4" id="KW-1185">Reference proteome</keyword>
<organism evidence="3 4">
    <name type="scientific">Ktedonosporobacter rubrisoli</name>
    <dbReference type="NCBI Taxonomy" id="2509675"/>
    <lineage>
        <taxon>Bacteria</taxon>
        <taxon>Bacillati</taxon>
        <taxon>Chloroflexota</taxon>
        <taxon>Ktedonobacteria</taxon>
        <taxon>Ktedonobacterales</taxon>
        <taxon>Ktedonosporobacteraceae</taxon>
        <taxon>Ktedonosporobacter</taxon>
    </lineage>
</organism>
<keyword evidence="2" id="KW-0472">Membrane</keyword>
<feature type="region of interest" description="Disordered" evidence="1">
    <location>
        <begin position="1"/>
        <end position="49"/>
    </location>
</feature>
<protein>
    <submittedName>
        <fullName evidence="3">DUF929 domain-containing protein</fullName>
    </submittedName>
</protein>
<proteinExistence type="predicted"/>
<evidence type="ECO:0000313" key="4">
    <source>
        <dbReference type="Proteomes" id="UP000290365"/>
    </source>
</evidence>
<evidence type="ECO:0000256" key="2">
    <source>
        <dbReference type="SAM" id="Phobius"/>
    </source>
</evidence>
<gene>
    <name evidence="3" type="ORF">EPA93_39390</name>
</gene>
<dbReference type="Pfam" id="PF06053">
    <property type="entry name" value="DUF929"/>
    <property type="match status" value="1"/>
</dbReference>
<dbReference type="Gene3D" id="3.40.30.10">
    <property type="entry name" value="Glutaredoxin"/>
    <property type="match status" value="1"/>
</dbReference>
<dbReference type="InterPro" id="IPR009272">
    <property type="entry name" value="DUF929"/>
</dbReference>
<dbReference type="AlphaFoldDB" id="A0A4P6K0X9"/>
<sequence length="336" mass="36249">MAKKKRRNTESMAPQRSDQVRVQSRRNERSAIENSKLTPGQVARRKARKRTSSTKPWLWVGGIVVAIAVIIGIFVLISNQQSNAGVIGPTDPAVLQQVTGVKQSALADVGTGGVQNPMQPVAGNQPILNGPSGKPQLLYYGAEWCPYCAADRWSVVVALSRFGTFKQLPETTSSGSDVYPNTATFSFHQSQYSSNYIDFVPLEVQDRDGKTVLTPTPEQQQLLNHYKITGFPFMNIAERYTATSLYSPDVLSGLSQKKIADQLSDPTSKVSQNILGAANYLTAAICAATQNQPANVCTVAPIPSVSQTLMTSPASPQSSIGNSSFAMIAPRREGLS</sequence>
<keyword evidence="2" id="KW-0812">Transmembrane</keyword>
<dbReference type="InterPro" id="IPR036249">
    <property type="entry name" value="Thioredoxin-like_sf"/>
</dbReference>